<accession>A0A8T0F318</accession>
<dbReference type="AlphaFoldDB" id="A0A8T0F318"/>
<sequence>MFGIGFMKGEPLRVSEQYTPADILEADLNLILKFHLFEHNVRGDPKTYAYRTNPVSSICKIRLFMLNFKNN</sequence>
<comment type="caution">
    <text evidence="1">The sequence shown here is derived from an EMBL/GenBank/DDBJ whole genome shotgun (WGS) entry which is preliminary data.</text>
</comment>
<reference evidence="1" key="2">
    <citation type="submission" date="2020-06" db="EMBL/GenBank/DDBJ databases">
        <authorList>
            <person name="Sheffer M."/>
        </authorList>
    </citation>
    <scope>NUCLEOTIDE SEQUENCE</scope>
</reference>
<keyword evidence="2" id="KW-1185">Reference proteome</keyword>
<name>A0A8T0F318_ARGBR</name>
<dbReference type="Proteomes" id="UP000807504">
    <property type="component" value="Unassembled WGS sequence"/>
</dbReference>
<gene>
    <name evidence="1" type="ORF">HNY73_010459</name>
</gene>
<evidence type="ECO:0000313" key="2">
    <source>
        <dbReference type="Proteomes" id="UP000807504"/>
    </source>
</evidence>
<protein>
    <submittedName>
        <fullName evidence="1">Uncharacterized protein</fullName>
    </submittedName>
</protein>
<evidence type="ECO:0000313" key="1">
    <source>
        <dbReference type="EMBL" id="KAF8784842.1"/>
    </source>
</evidence>
<reference evidence="1" key="1">
    <citation type="journal article" date="2020" name="bioRxiv">
        <title>Chromosome-level reference genome of the European wasp spider Argiope bruennichi: a resource for studies on range expansion and evolutionary adaptation.</title>
        <authorList>
            <person name="Sheffer M.M."/>
            <person name="Hoppe A."/>
            <person name="Krehenwinkel H."/>
            <person name="Uhl G."/>
            <person name="Kuss A.W."/>
            <person name="Jensen L."/>
            <person name="Jensen C."/>
            <person name="Gillespie R.G."/>
            <person name="Hoff K.J."/>
            <person name="Prost S."/>
        </authorList>
    </citation>
    <scope>NUCLEOTIDE SEQUENCE</scope>
</reference>
<dbReference type="EMBL" id="JABXBU010000030">
    <property type="protein sequence ID" value="KAF8784842.1"/>
    <property type="molecule type" value="Genomic_DNA"/>
</dbReference>
<organism evidence="1 2">
    <name type="scientific">Argiope bruennichi</name>
    <name type="common">Wasp spider</name>
    <name type="synonym">Aranea bruennichi</name>
    <dbReference type="NCBI Taxonomy" id="94029"/>
    <lineage>
        <taxon>Eukaryota</taxon>
        <taxon>Metazoa</taxon>
        <taxon>Ecdysozoa</taxon>
        <taxon>Arthropoda</taxon>
        <taxon>Chelicerata</taxon>
        <taxon>Arachnida</taxon>
        <taxon>Araneae</taxon>
        <taxon>Araneomorphae</taxon>
        <taxon>Entelegynae</taxon>
        <taxon>Araneoidea</taxon>
        <taxon>Araneidae</taxon>
        <taxon>Argiope</taxon>
    </lineage>
</organism>
<proteinExistence type="predicted"/>